<comment type="subcellular location">
    <subcellularLocation>
        <location evidence="1">Endoplasmic reticulum membrane</location>
        <topology evidence="1">Peripheral membrane protein</topology>
    </subcellularLocation>
    <subcellularLocation>
        <location evidence="2">Preautophagosomal structure membrane</location>
        <topology evidence="2">Peripheral membrane protein</topology>
    </subcellularLocation>
</comment>
<dbReference type="GO" id="GO:0005789">
    <property type="term" value="C:endoplasmic reticulum membrane"/>
    <property type="evidence" value="ECO:0007669"/>
    <property type="project" value="UniProtKB-SubCell"/>
</dbReference>
<feature type="compositionally biased region" description="Low complexity" evidence="13">
    <location>
        <begin position="1310"/>
        <end position="1330"/>
    </location>
</feature>
<proteinExistence type="inferred from homology"/>
<feature type="compositionally biased region" description="Low complexity" evidence="13">
    <location>
        <begin position="1722"/>
        <end position="1737"/>
    </location>
</feature>
<dbReference type="InterPro" id="IPR026849">
    <property type="entry name" value="ATG2"/>
</dbReference>
<keyword evidence="14" id="KW-0732">Signal</keyword>
<feature type="region of interest" description="Disordered" evidence="13">
    <location>
        <begin position="109"/>
        <end position="159"/>
    </location>
</feature>
<name>A0A6A6SMP4_9PLEO</name>
<evidence type="ECO:0000256" key="2">
    <source>
        <dbReference type="ARBA" id="ARBA00004623"/>
    </source>
</evidence>
<dbReference type="GO" id="GO:0032266">
    <property type="term" value="F:phosphatidylinositol-3-phosphate binding"/>
    <property type="evidence" value="ECO:0007669"/>
    <property type="project" value="TreeGrafter"/>
</dbReference>
<dbReference type="OrthoDB" id="18982at2759"/>
<dbReference type="GO" id="GO:0006869">
    <property type="term" value="P:lipid transport"/>
    <property type="evidence" value="ECO:0007669"/>
    <property type="project" value="UniProtKB-KW"/>
</dbReference>
<feature type="region of interest" description="Disordered" evidence="13">
    <location>
        <begin position="1309"/>
        <end position="1330"/>
    </location>
</feature>
<dbReference type="GO" id="GO:0061908">
    <property type="term" value="C:phagophore"/>
    <property type="evidence" value="ECO:0007669"/>
    <property type="project" value="TreeGrafter"/>
</dbReference>
<organism evidence="15 16">
    <name type="scientific">Lophiostoma macrostomum CBS 122681</name>
    <dbReference type="NCBI Taxonomy" id="1314788"/>
    <lineage>
        <taxon>Eukaryota</taxon>
        <taxon>Fungi</taxon>
        <taxon>Dikarya</taxon>
        <taxon>Ascomycota</taxon>
        <taxon>Pezizomycotina</taxon>
        <taxon>Dothideomycetes</taxon>
        <taxon>Pleosporomycetidae</taxon>
        <taxon>Pleosporales</taxon>
        <taxon>Lophiostomataceae</taxon>
        <taxon>Lophiostoma</taxon>
    </lineage>
</organism>
<feature type="region of interest" description="Disordered" evidence="13">
    <location>
        <begin position="811"/>
        <end position="832"/>
    </location>
</feature>
<feature type="compositionally biased region" description="Acidic residues" evidence="13">
    <location>
        <begin position="2056"/>
        <end position="2068"/>
    </location>
</feature>
<feature type="region of interest" description="Disordered" evidence="13">
    <location>
        <begin position="596"/>
        <end position="615"/>
    </location>
</feature>
<evidence type="ECO:0000256" key="12">
    <source>
        <dbReference type="ARBA" id="ARBA00024631"/>
    </source>
</evidence>
<feature type="chain" id="PRO_5025661814" description="Autophagy-related protein 2" evidence="14">
    <location>
        <begin position="20"/>
        <end position="2172"/>
    </location>
</feature>
<reference evidence="15" key="1">
    <citation type="journal article" date="2020" name="Stud. Mycol.">
        <title>101 Dothideomycetes genomes: a test case for predicting lifestyles and emergence of pathogens.</title>
        <authorList>
            <person name="Haridas S."/>
            <person name="Albert R."/>
            <person name="Binder M."/>
            <person name="Bloem J."/>
            <person name="Labutti K."/>
            <person name="Salamov A."/>
            <person name="Andreopoulos B."/>
            <person name="Baker S."/>
            <person name="Barry K."/>
            <person name="Bills G."/>
            <person name="Bluhm B."/>
            <person name="Cannon C."/>
            <person name="Castanera R."/>
            <person name="Culley D."/>
            <person name="Daum C."/>
            <person name="Ezra D."/>
            <person name="Gonzalez J."/>
            <person name="Henrissat B."/>
            <person name="Kuo A."/>
            <person name="Liang C."/>
            <person name="Lipzen A."/>
            <person name="Lutzoni F."/>
            <person name="Magnuson J."/>
            <person name="Mondo S."/>
            <person name="Nolan M."/>
            <person name="Ohm R."/>
            <person name="Pangilinan J."/>
            <person name="Park H.-J."/>
            <person name="Ramirez L."/>
            <person name="Alfaro M."/>
            <person name="Sun H."/>
            <person name="Tritt A."/>
            <person name="Yoshinaga Y."/>
            <person name="Zwiers L.-H."/>
            <person name="Turgeon B."/>
            <person name="Goodwin S."/>
            <person name="Spatafora J."/>
            <person name="Crous P."/>
            <person name="Grigoriev I."/>
        </authorList>
    </citation>
    <scope>NUCLEOTIDE SEQUENCE</scope>
    <source>
        <strain evidence="15">CBS 122681</strain>
    </source>
</reference>
<feature type="region of interest" description="Disordered" evidence="13">
    <location>
        <begin position="1722"/>
        <end position="1745"/>
    </location>
</feature>
<dbReference type="Proteomes" id="UP000799324">
    <property type="component" value="Unassembled WGS sequence"/>
</dbReference>
<evidence type="ECO:0000256" key="6">
    <source>
        <dbReference type="ARBA" id="ARBA00022824"/>
    </source>
</evidence>
<dbReference type="GO" id="GO:0000045">
    <property type="term" value="P:autophagosome assembly"/>
    <property type="evidence" value="ECO:0007669"/>
    <property type="project" value="TreeGrafter"/>
</dbReference>
<feature type="region of interest" description="Disordered" evidence="13">
    <location>
        <begin position="2042"/>
        <end position="2076"/>
    </location>
</feature>
<feature type="signal peptide" evidence="14">
    <location>
        <begin position="1"/>
        <end position="19"/>
    </location>
</feature>
<dbReference type="Pfam" id="PF13329">
    <property type="entry name" value="ATG2_CAD"/>
    <property type="match status" value="1"/>
</dbReference>
<feature type="region of interest" description="Disordered" evidence="13">
    <location>
        <begin position="410"/>
        <end position="432"/>
    </location>
</feature>
<feature type="region of interest" description="Disordered" evidence="13">
    <location>
        <begin position="728"/>
        <end position="764"/>
    </location>
</feature>
<protein>
    <recommendedName>
        <fullName evidence="4">Autophagy-related protein 2</fullName>
    </recommendedName>
</protein>
<evidence type="ECO:0000256" key="14">
    <source>
        <dbReference type="SAM" id="SignalP"/>
    </source>
</evidence>
<feature type="compositionally biased region" description="Polar residues" evidence="13">
    <location>
        <begin position="314"/>
        <end position="326"/>
    </location>
</feature>
<gene>
    <name evidence="15" type="ORF">K491DRAFT_783763</name>
</gene>
<feature type="region of interest" description="Disordered" evidence="13">
    <location>
        <begin position="631"/>
        <end position="650"/>
    </location>
</feature>
<evidence type="ECO:0000256" key="11">
    <source>
        <dbReference type="ARBA" id="ARBA00024615"/>
    </source>
</evidence>
<keyword evidence="8" id="KW-0445">Lipid transport</keyword>
<evidence type="ECO:0000256" key="9">
    <source>
        <dbReference type="ARBA" id="ARBA00023136"/>
    </source>
</evidence>
<dbReference type="GO" id="GO:0034045">
    <property type="term" value="C:phagophore assembly site membrane"/>
    <property type="evidence" value="ECO:0007669"/>
    <property type="project" value="UniProtKB-SubCell"/>
</dbReference>
<feature type="compositionally biased region" description="Polar residues" evidence="13">
    <location>
        <begin position="413"/>
        <end position="422"/>
    </location>
</feature>
<evidence type="ECO:0000256" key="7">
    <source>
        <dbReference type="ARBA" id="ARBA00023006"/>
    </source>
</evidence>
<dbReference type="GO" id="GO:0061709">
    <property type="term" value="P:reticulophagy"/>
    <property type="evidence" value="ECO:0007669"/>
    <property type="project" value="TreeGrafter"/>
</dbReference>
<feature type="region of interest" description="Disordered" evidence="13">
    <location>
        <begin position="503"/>
        <end position="561"/>
    </location>
</feature>
<dbReference type="PANTHER" id="PTHR13190">
    <property type="entry name" value="AUTOPHAGY-RELATED 2, ISOFORM A"/>
    <property type="match status" value="1"/>
</dbReference>
<comment type="similarity">
    <text evidence="3">Belongs to the ATG2 family.</text>
</comment>
<dbReference type="GO" id="GO:0061723">
    <property type="term" value="P:glycophagy"/>
    <property type="evidence" value="ECO:0007669"/>
    <property type="project" value="TreeGrafter"/>
</dbReference>
<keyword evidence="7" id="KW-0072">Autophagy</keyword>
<feature type="compositionally biased region" description="Polar residues" evidence="13">
    <location>
        <begin position="2042"/>
        <end position="2053"/>
    </location>
</feature>
<comment type="catalytic activity">
    <reaction evidence="12">
        <text>a 1,2-diacyl-sn-glycero-3-phosphocholine(in) = a 1,2-diacyl-sn-glycero-3-phosphocholine(out)</text>
        <dbReference type="Rhea" id="RHEA:38571"/>
        <dbReference type="ChEBI" id="CHEBI:57643"/>
    </reaction>
</comment>
<evidence type="ECO:0000256" key="4">
    <source>
        <dbReference type="ARBA" id="ARBA00018070"/>
    </source>
</evidence>
<keyword evidence="6" id="KW-0256">Endoplasmic reticulum</keyword>
<feature type="compositionally biased region" description="Low complexity" evidence="13">
    <location>
        <begin position="423"/>
        <end position="432"/>
    </location>
</feature>
<feature type="compositionally biased region" description="Low complexity" evidence="13">
    <location>
        <begin position="544"/>
        <end position="554"/>
    </location>
</feature>
<sequence>MAFFTGWSASAGKALLLFGLRHLDLLDKDPRDFVDVKVGKETTLEMRDVGLSVKKLVSLLHIKLPPEIALSKATASLLRVTFVLNLRSPRFIIEVEGIQIHARLLEEADPSKAHPREAAEASRSRPRSPPYRRGSLPTDFVGDTSSDEEEEEHPPTVDDIAQSFIREERAEAEEIKKAILAQAETLQDSVSSDDTDDESVAGLGAPLGLNAFFRNLLNTALDRLEIIAIHIDIQVEDQTTPGPSGAFSISDVPYVSLNFHVDRVTIDSITSEAPHVNSASAGVAQEPDSRTGQRQMRLENIYARLISDADSFATASRHSRASSPADTRSDIALSRGTQSEPSSIDELAKSGHTTSSAEPMESPPVSQGVATSLHEQMDRNHAEPISQVQPLSTSVLTTDEDRFADAASEDGTLDQSITSESMAQSQQSLPRQSLSASSILYDDEGLLDYALQNELFDSRTIATNSGHGSVALGSGIDSIQQMEQSPFQDASPPFAFAFAQRPIESSHSSDDESSFPQSIPPEPLFSATDNLDAARHHAWDETNSPASSEASPPSGDGGEDLVASKVFTHEEAESMYMSAVSAVPSTSSYRPAIPGAWDSASTSSQSTSSDTSAPIPDAMIAGSVLSPLVETEDGCETPRPGSPQSVFSRPSVKKDVPALYHQVGASDAESKVSKLFLTIDTITALFPLSLAETSDNEPNVEQTVDHPELSFSDPSLAEDSIFQEMPGSFSNYAHSTSSRRRGSVSIAEARRPSSKHSHIDQPAPQAKKELSATVCIQVGSVVVHVDLSLGRVLFQMIDRVLKALSTAEGASKDAVASEPVPNPPASRSSQPSFSVSVKNIGIAWLEHLMTESIVGTSFPRSTLDVSPHEAILRLQLGSVQLANQTKAEETRTKLQIGRFVLSSIDQDMICFESPRPRSRRSVGNTADQLKKDIEVDYQESKDRRITVVTRPVKVSLDIQSLDDALGSFGGFSGILELGSSISSASTTHSPAVSVAPARARGVHFGDTVPPVAHSRPSNMPKVHVQFGEVTFVLKGRSCALRVQTTSVRVAVRESNVRLKIAEVQFSGPYVDGSTMGPPLLVDVKGTTISFLFTPEEVDLTKLISMITPSKDPYENDEDILIDTLLRQRRKGSVLRAEITNVDVRVSDLEQVRVFEALGAELAKLSKVTKYLPDDDRPGILTLATAQHVEVGLTINEKLGDVSLSLQNASMAHVGVPSLLAVELGKTNLRRGEELLVHEVATLRPQDQLPMVMARIIGDEMEPVIKAKLFNVCVEYRVSTVMAALGLSEDGTADDLALGLAASVATITGTPSPKSLSRQSSQSSSDSAHSPKPLHVDLLFRSCGLGLNPRRLPAKALFVLSDAHFTGKTSKKDAFTIVVELRKASLHAIDDVGRIGKQEVPSSLAGLSSLAQRQLRELREYGYVSLSSISAAEVQINIVGDGEEQTMNIEFKNELFVLESCADSTQTLIAILNGLQPPTPPSTAEKYRTVVPYEQMMESLHVDELMHEEIVAEENFMDNADLVSDEVPTNLDFVGSFYGQELPTEEDLGDSMLGEDDLGALASPPAVKRRGEQPLLESFQEQYEVGEEEGFDFKEDFFRESDSHQEGKARKWDSNKGQYHLTNEFKTTHAPLKLRVRDVNFVWNLYDGYDWPRTRGVITQAVEDVEARAEERRQRGRDEDEDLDFVEEDFLFNSVWIGVPIKDEKGTLARQINREIDDLASETGSYATSTATRSTGATVRPGSATKTRRRKLKLERSKNKKIAIQLSDVAADVIVFPADTGQTQNSINVRVQDFEIFDHVPSSTWSKFVTSQIEPTRREMDRPMIDLELLTVKPVTDLVASELVIQVTVQPLRLHVDQDALDFITRFFEFKDDSIPDDNTTSSEQPFIQRLEVMAVKLKLDYKPKRVDYRGLRSGHTTEFMNFVVLEDCPILLRHAMVYGIPSFDRLHKTLNDVWMPDVKRNQLPQVLTGLAAVRPVVNVASGMRDIVVVPLREYRKDGRIARSLGKGLVAFAKNTTSEAARLGAKVAIGTQNILEGAETFLNPQTASPRTPSALQEWDDLDAGGENDDEPRAVSNYANQPLGVKDGLRSASRRFQEDFKRAQDAIFAIPSEAMEEGSGMGMARAIARHGPTIMIRPGIGVAKAVSHTLHGVGNALDKDSKRKIDNKYKAHLR</sequence>
<keyword evidence="16" id="KW-1185">Reference proteome</keyword>
<feature type="compositionally biased region" description="Basic and acidic residues" evidence="13">
    <location>
        <begin position="109"/>
        <end position="123"/>
    </location>
</feature>
<evidence type="ECO:0000313" key="16">
    <source>
        <dbReference type="Proteomes" id="UP000799324"/>
    </source>
</evidence>
<keyword evidence="5" id="KW-0813">Transport</keyword>
<evidence type="ECO:0000256" key="3">
    <source>
        <dbReference type="ARBA" id="ARBA00009714"/>
    </source>
</evidence>
<dbReference type="GO" id="GO:0000422">
    <property type="term" value="P:autophagy of mitochondrion"/>
    <property type="evidence" value="ECO:0007669"/>
    <property type="project" value="TreeGrafter"/>
</dbReference>
<evidence type="ECO:0000313" key="15">
    <source>
        <dbReference type="EMBL" id="KAF2648880.1"/>
    </source>
</evidence>
<feature type="compositionally biased region" description="Low complexity" evidence="13">
    <location>
        <begin position="598"/>
        <end position="613"/>
    </location>
</feature>
<evidence type="ECO:0000256" key="8">
    <source>
        <dbReference type="ARBA" id="ARBA00023055"/>
    </source>
</evidence>
<dbReference type="EMBL" id="MU004517">
    <property type="protein sequence ID" value="KAF2648880.1"/>
    <property type="molecule type" value="Genomic_DNA"/>
</dbReference>
<feature type="region of interest" description="Disordered" evidence="13">
    <location>
        <begin position="314"/>
        <end position="371"/>
    </location>
</feature>
<evidence type="ECO:0000256" key="5">
    <source>
        <dbReference type="ARBA" id="ARBA00022448"/>
    </source>
</evidence>
<accession>A0A6A6SMP4</accession>
<evidence type="ECO:0000256" key="1">
    <source>
        <dbReference type="ARBA" id="ARBA00004406"/>
    </source>
</evidence>
<dbReference type="PANTHER" id="PTHR13190:SF1">
    <property type="entry name" value="AUTOPHAGY-RELATED 2, ISOFORM A"/>
    <property type="match status" value="1"/>
</dbReference>
<comment type="catalytic activity">
    <reaction evidence="10">
        <text>a 1,2-diacyl-sn-glycero-3-phospho-L-serine(in) = a 1,2-diacyl-sn-glycero-3-phospho-L-serine(out)</text>
        <dbReference type="Rhea" id="RHEA:38663"/>
        <dbReference type="ChEBI" id="CHEBI:57262"/>
    </reaction>
</comment>
<evidence type="ECO:0000256" key="10">
    <source>
        <dbReference type="ARBA" id="ARBA00024479"/>
    </source>
</evidence>
<keyword evidence="9" id="KW-0472">Membrane</keyword>
<evidence type="ECO:0000256" key="13">
    <source>
        <dbReference type="SAM" id="MobiDB-lite"/>
    </source>
</evidence>
<dbReference type="GO" id="GO:0034727">
    <property type="term" value="P:piecemeal microautophagy of the nucleus"/>
    <property type="evidence" value="ECO:0007669"/>
    <property type="project" value="TreeGrafter"/>
</dbReference>
<comment type="catalytic activity">
    <reaction evidence="11">
        <text>a 1,2-diacyl-sn-glycero-3-phosphoethanolamine(in) = a 1,2-diacyl-sn-glycero-3-phosphoethanolamine(out)</text>
        <dbReference type="Rhea" id="RHEA:38895"/>
        <dbReference type="ChEBI" id="CHEBI:64612"/>
    </reaction>
</comment>
<dbReference type="GO" id="GO:0043495">
    <property type="term" value="F:protein-membrane adaptor activity"/>
    <property type="evidence" value="ECO:0007669"/>
    <property type="project" value="TreeGrafter"/>
</dbReference>